<dbReference type="Proteomes" id="UP000005801">
    <property type="component" value="Unassembled WGS sequence"/>
</dbReference>
<dbReference type="Pfam" id="PF00849">
    <property type="entry name" value="PseudoU_synth_2"/>
    <property type="match status" value="1"/>
</dbReference>
<dbReference type="eggNOG" id="COG1187">
    <property type="taxonomic scope" value="Bacteria"/>
</dbReference>
<dbReference type="PANTHER" id="PTHR47683">
    <property type="entry name" value="PSEUDOURIDINE SYNTHASE FAMILY PROTEIN-RELATED"/>
    <property type="match status" value="1"/>
</dbReference>
<dbReference type="InterPro" id="IPR036986">
    <property type="entry name" value="S4_RNA-bd_sf"/>
</dbReference>
<accession>A6FY13</accession>
<dbReference type="PROSITE" id="PS50889">
    <property type="entry name" value="S4"/>
    <property type="match status" value="1"/>
</dbReference>
<feature type="domain" description="Pseudouridine synthase RsuA/RluA-like" evidence="3">
    <location>
        <begin position="60"/>
        <end position="204"/>
    </location>
</feature>
<keyword evidence="5" id="KW-1185">Reference proteome</keyword>
<keyword evidence="2" id="KW-0694">RNA-binding</keyword>
<dbReference type="Gene3D" id="3.10.290.10">
    <property type="entry name" value="RNA-binding S4 domain"/>
    <property type="match status" value="1"/>
</dbReference>
<evidence type="ECO:0000259" key="3">
    <source>
        <dbReference type="Pfam" id="PF00849"/>
    </source>
</evidence>
<dbReference type="InterPro" id="IPR042092">
    <property type="entry name" value="PsdUridine_s_RsuA/RluB/E/F_cat"/>
</dbReference>
<dbReference type="AlphaFoldDB" id="A6FY13"/>
<evidence type="ECO:0000256" key="1">
    <source>
        <dbReference type="ARBA" id="ARBA00023235"/>
    </source>
</evidence>
<proteinExistence type="predicted"/>
<dbReference type="PANTHER" id="PTHR47683:SF4">
    <property type="entry name" value="PSEUDOURIDINE SYNTHASE"/>
    <property type="match status" value="1"/>
</dbReference>
<dbReference type="GO" id="GO:0003723">
    <property type="term" value="F:RNA binding"/>
    <property type="evidence" value="ECO:0007669"/>
    <property type="project" value="UniProtKB-KW"/>
</dbReference>
<dbReference type="Gene3D" id="3.30.70.580">
    <property type="entry name" value="Pseudouridine synthase I, catalytic domain, N-terminal subdomain"/>
    <property type="match status" value="1"/>
</dbReference>
<evidence type="ECO:0000256" key="2">
    <source>
        <dbReference type="PROSITE-ProRule" id="PRU00182"/>
    </source>
</evidence>
<dbReference type="InterPro" id="IPR020094">
    <property type="entry name" value="TruA/RsuA/RluB/E/F_N"/>
</dbReference>
<dbReference type="InterPro" id="IPR006145">
    <property type="entry name" value="PsdUridine_synth_RsuA/RluA"/>
</dbReference>
<dbReference type="GO" id="GO:0009982">
    <property type="term" value="F:pseudouridine synthase activity"/>
    <property type="evidence" value="ECO:0007669"/>
    <property type="project" value="InterPro"/>
</dbReference>
<dbReference type="InterPro" id="IPR050343">
    <property type="entry name" value="RsuA_PseudoU_synthase"/>
</dbReference>
<dbReference type="Gene3D" id="3.30.70.1560">
    <property type="entry name" value="Alpha-L RNA-binding motif"/>
    <property type="match status" value="1"/>
</dbReference>
<sequence>MDKLLARNLGVPRRVIGRVIRRGAVETLDGRAMKDPRMPVDVGERVRVRGEELVLREHAHLMLHKPHGVVTARADGRHPTAYALLEGAPLFAELRAVGRLDLDAVGLLLWTTDGQLVHALTHPRRAVPRTYHVALAAPFEAPPRDDDGAVALELRDGLRPRVVALGALDEAAAHPALLTPPGTEALATVTLLDGAYHEVKRIFAALGSHVLCLARVRHGPVELPRTLEAGAWQLLDAL</sequence>
<organism evidence="4 5">
    <name type="scientific">Plesiocystis pacifica SIR-1</name>
    <dbReference type="NCBI Taxonomy" id="391625"/>
    <lineage>
        <taxon>Bacteria</taxon>
        <taxon>Pseudomonadati</taxon>
        <taxon>Myxococcota</taxon>
        <taxon>Polyangia</taxon>
        <taxon>Nannocystales</taxon>
        <taxon>Nannocystaceae</taxon>
        <taxon>Plesiocystis</taxon>
    </lineage>
</organism>
<dbReference type="InterPro" id="IPR020103">
    <property type="entry name" value="PsdUridine_synth_cat_dom_sf"/>
</dbReference>
<dbReference type="GO" id="GO:0001522">
    <property type="term" value="P:pseudouridine synthesis"/>
    <property type="evidence" value="ECO:0007669"/>
    <property type="project" value="InterPro"/>
</dbReference>
<dbReference type="SUPFAM" id="SSF55174">
    <property type="entry name" value="Alpha-L RNA-binding motif"/>
    <property type="match status" value="1"/>
</dbReference>
<reference evidence="4 5" key="1">
    <citation type="submission" date="2007-06" db="EMBL/GenBank/DDBJ databases">
        <authorList>
            <person name="Shimkets L."/>
            <person name="Ferriera S."/>
            <person name="Johnson J."/>
            <person name="Kravitz S."/>
            <person name="Beeson K."/>
            <person name="Sutton G."/>
            <person name="Rogers Y.-H."/>
            <person name="Friedman R."/>
            <person name="Frazier M."/>
            <person name="Venter J.C."/>
        </authorList>
    </citation>
    <scope>NUCLEOTIDE SEQUENCE [LARGE SCALE GENOMIC DNA]</scope>
    <source>
        <strain evidence="4 5">SIR-1</strain>
    </source>
</reference>
<evidence type="ECO:0000313" key="5">
    <source>
        <dbReference type="Proteomes" id="UP000005801"/>
    </source>
</evidence>
<dbReference type="GO" id="GO:0006396">
    <property type="term" value="P:RNA processing"/>
    <property type="evidence" value="ECO:0007669"/>
    <property type="project" value="UniProtKB-ARBA"/>
</dbReference>
<gene>
    <name evidence="4" type="ORF">PPSIR1_39415</name>
</gene>
<protein>
    <submittedName>
        <fullName evidence="4">Ribosomal large subunit pseudouridine synthase B</fullName>
    </submittedName>
</protein>
<dbReference type="GO" id="GO:0140098">
    <property type="term" value="F:catalytic activity, acting on RNA"/>
    <property type="evidence" value="ECO:0007669"/>
    <property type="project" value="UniProtKB-ARBA"/>
</dbReference>
<keyword evidence="1" id="KW-0413">Isomerase</keyword>
<dbReference type="STRING" id="391625.PPSIR1_39415"/>
<dbReference type="EMBL" id="ABCS01000003">
    <property type="protein sequence ID" value="EDM81392.1"/>
    <property type="molecule type" value="Genomic_DNA"/>
</dbReference>
<dbReference type="SUPFAM" id="SSF55120">
    <property type="entry name" value="Pseudouridine synthase"/>
    <property type="match status" value="1"/>
</dbReference>
<comment type="caution">
    <text evidence="4">The sequence shown here is derived from an EMBL/GenBank/DDBJ whole genome shotgun (WGS) entry which is preliminary data.</text>
</comment>
<evidence type="ECO:0000313" key="4">
    <source>
        <dbReference type="EMBL" id="EDM81392.1"/>
    </source>
</evidence>
<name>A6FY13_9BACT</name>